<evidence type="ECO:0000313" key="1">
    <source>
        <dbReference type="EMBL" id="VFR02812.1"/>
    </source>
</evidence>
<dbReference type="Proteomes" id="UP000595140">
    <property type="component" value="Unassembled WGS sequence"/>
</dbReference>
<keyword evidence="2" id="KW-1185">Reference proteome</keyword>
<accession>A0A484NMN4</accession>
<dbReference type="AlphaFoldDB" id="A0A484NMN4"/>
<protein>
    <submittedName>
        <fullName evidence="1">Uncharacterized protein</fullName>
    </submittedName>
</protein>
<name>A0A484NMN4_9ASTE</name>
<evidence type="ECO:0000313" key="2">
    <source>
        <dbReference type="Proteomes" id="UP000595140"/>
    </source>
</evidence>
<gene>
    <name evidence="1" type="ORF">CCAM_LOCUS44587</name>
</gene>
<proteinExistence type="predicted"/>
<reference evidence="1 2" key="1">
    <citation type="submission" date="2018-04" db="EMBL/GenBank/DDBJ databases">
        <authorList>
            <person name="Vogel A."/>
        </authorList>
    </citation>
    <scope>NUCLEOTIDE SEQUENCE [LARGE SCALE GENOMIC DNA]</scope>
</reference>
<organism evidence="1 2">
    <name type="scientific">Cuscuta campestris</name>
    <dbReference type="NCBI Taxonomy" id="132261"/>
    <lineage>
        <taxon>Eukaryota</taxon>
        <taxon>Viridiplantae</taxon>
        <taxon>Streptophyta</taxon>
        <taxon>Embryophyta</taxon>
        <taxon>Tracheophyta</taxon>
        <taxon>Spermatophyta</taxon>
        <taxon>Magnoliopsida</taxon>
        <taxon>eudicotyledons</taxon>
        <taxon>Gunneridae</taxon>
        <taxon>Pentapetalae</taxon>
        <taxon>asterids</taxon>
        <taxon>lamiids</taxon>
        <taxon>Solanales</taxon>
        <taxon>Convolvulaceae</taxon>
        <taxon>Cuscuteae</taxon>
        <taxon>Cuscuta</taxon>
        <taxon>Cuscuta subgen. Grammica</taxon>
        <taxon>Cuscuta sect. Cleistogrammica</taxon>
    </lineage>
</organism>
<dbReference type="EMBL" id="OOIL02006840">
    <property type="protein sequence ID" value="VFR02812.1"/>
    <property type="molecule type" value="Genomic_DNA"/>
</dbReference>
<sequence length="199" mass="22576">MADFQFRTLPVFASEGLTLFSKGLSELLRNSNGLRTHMPQPLQNVLQEGLGSVKVCKDEGWRCYHGVDSAARSDEEQIDIRSSLIVDLTMEKEMESLQRHTPLAEVPLDEGCLSLFHQVIKDNINLFRKSIASKQFLDALYKGQILNYSEEVVRVTREPIKSFEYIDAATMEGARYPVYLAYAKEDMKVVLAHLCGEQD</sequence>